<accession>A0A061HLP8</accession>
<dbReference type="OrthoDB" id="5278722at2759"/>
<protein>
    <submittedName>
        <fullName evidence="2">Bgt-3592</fullName>
    </submittedName>
</protein>
<dbReference type="EMBL" id="KE373658">
    <property type="protein sequence ID" value="EPQ67317.1"/>
    <property type="molecule type" value="Genomic_DNA"/>
</dbReference>
<organism evidence="2">
    <name type="scientific">Blumeria graminis f. sp. tritici 96224</name>
    <dbReference type="NCBI Taxonomy" id="1268274"/>
    <lineage>
        <taxon>Eukaryota</taxon>
        <taxon>Fungi</taxon>
        <taxon>Dikarya</taxon>
        <taxon>Ascomycota</taxon>
        <taxon>Pezizomycotina</taxon>
        <taxon>Leotiomycetes</taxon>
        <taxon>Erysiphales</taxon>
        <taxon>Erysiphaceae</taxon>
        <taxon>Blumeria</taxon>
    </lineage>
</organism>
<reference evidence="1" key="2">
    <citation type="submission" date="2013-01" db="EMBL/GenBank/DDBJ databases">
        <title>The wheat powdery mildew genome reveals unique evolution of an obligate biotroph.</title>
        <authorList>
            <person name="Oberhaensli S."/>
            <person name="Wicker T."/>
            <person name="Keller B."/>
        </authorList>
    </citation>
    <scope>NUCLEOTIDE SEQUENCE</scope>
    <source>
        <strain evidence="1">96224</strain>
    </source>
</reference>
<name>A0A061HLP8_BLUGR</name>
<dbReference type="Gene3D" id="3.40.50.1110">
    <property type="entry name" value="SGNH hydrolase"/>
    <property type="match status" value="1"/>
</dbReference>
<sequence>MRSIRKRLTAAGLLTIFTISTLLSLLLSLSRELSQTQSGNKPQFLKEFREQLSAKQRTCDVFSNHDGIDDIELVVFGDSWVDDKLIAGQEKRGKTWPEVFCQDINCTSRLTFAASQPPSSYPYFEPVGVYTSHRTHDIAHNRTSAHASHVLPDLESQIDSYLSLSTSNTASRTTIFLLSLGFWDIHSLAAITLNVSRDIIEQCINNIFGQLDRLYENFNDAARSLDMNQRTYESREFCVILPKVLDPTLSPGWLKQRNLSRVASSTVEQQKNAIYLTELWNEHLENKTMAWKLKDPVGPKVHQTKIIQGNRKLIFTLNIPRILLDIIFNYYTDSNLRHDAVSSSLQSLHEPCVKIYQPASFNGTPQSNTSGVQVCTRPENFMWWDAWHVGPVGNDIVGKSVRSAMLEHA</sequence>
<dbReference type="AlphaFoldDB" id="A0A061HLP8"/>
<dbReference type="HOGENOM" id="CLU_057575_0_0_1"/>
<proteinExistence type="predicted"/>
<reference evidence="3" key="1">
    <citation type="journal article" date="2013" name="Nat. Genet.">
        <title>The wheat powdery mildew genome shows the unique evolution of an obligate biotroph.</title>
        <authorList>
            <person name="Wicker T."/>
            <person name="Oberhaensli S."/>
            <person name="Parlange F."/>
            <person name="Buchmann J.P."/>
            <person name="Shatalina M."/>
            <person name="Roffler S."/>
            <person name="Ben-David R."/>
            <person name="Dolezel J."/>
            <person name="Simkova H."/>
            <person name="Schulze-Lefert P."/>
            <person name="Spanu P.D."/>
            <person name="Bruggmann R."/>
            <person name="Amselem J."/>
            <person name="Quesneville H."/>
            <person name="Ver Loren van Themaat E."/>
            <person name="Paape T."/>
            <person name="Shimizu K.K."/>
            <person name="Keller B."/>
        </authorList>
    </citation>
    <scope>NUCLEOTIDE SEQUENCE [LARGE SCALE GENOMIC DNA]</scope>
    <source>
        <strain evidence="3">96224</strain>
    </source>
</reference>
<evidence type="ECO:0000313" key="2">
    <source>
        <dbReference type="EMBL" id="SUZ07920.1"/>
    </source>
</evidence>
<dbReference type="InterPro" id="IPR036514">
    <property type="entry name" value="SGNH_hydro_sf"/>
</dbReference>
<dbReference type="EMBL" id="UIGY01000003">
    <property type="protein sequence ID" value="SUZ07920.1"/>
    <property type="molecule type" value="Genomic_DNA"/>
</dbReference>
<dbReference type="Proteomes" id="UP000053110">
    <property type="component" value="Unassembled WGS sequence"/>
</dbReference>
<gene>
    <name evidence="1" type="ORF">BGT96224_3592</name>
    <name evidence="2" type="ORF">BGT96224V2_LOCUS1084</name>
</gene>
<evidence type="ECO:0000313" key="1">
    <source>
        <dbReference type="EMBL" id="EPQ67317.1"/>
    </source>
</evidence>
<reference evidence="2" key="3">
    <citation type="submission" date="2018-07" db="EMBL/GenBank/DDBJ databases">
        <authorList>
            <person name="Quirk P.G."/>
            <person name="Krulwich T.A."/>
        </authorList>
    </citation>
    <scope>NUCLEOTIDE SEQUENCE</scope>
    <source>
        <strain evidence="2">96224</strain>
    </source>
</reference>
<evidence type="ECO:0000313" key="3">
    <source>
        <dbReference type="Proteomes" id="UP000053110"/>
    </source>
</evidence>